<sequence>MNRRLLALHLTARSVPMFAVGLAAVTVLAWLAGNWLASRSYFDGPLARVPVVALAPLLAAILVGPTLGGADDELERSTALRWRVWRVGHLLLATLTVAAALTLAGLREPDAFGAYALVRNTLGCTGLVAGAAALLGVRLAWLPAFGYVCAVYAAAPRQTDPVTALWAWPVQPSTSATSWLPVVVLFALGTAAYPLFGPGPATRPPA</sequence>
<organism evidence="1 2">
    <name type="scientific">Micromonospora endophytica</name>
    <dbReference type="NCBI Taxonomy" id="515350"/>
    <lineage>
        <taxon>Bacteria</taxon>
        <taxon>Bacillati</taxon>
        <taxon>Actinomycetota</taxon>
        <taxon>Actinomycetes</taxon>
        <taxon>Micromonosporales</taxon>
        <taxon>Micromonosporaceae</taxon>
        <taxon>Micromonospora</taxon>
    </lineage>
</organism>
<dbReference type="EMBL" id="POTX01000037">
    <property type="protein sequence ID" value="PZF98620.1"/>
    <property type="molecule type" value="Genomic_DNA"/>
</dbReference>
<evidence type="ECO:0000313" key="1">
    <source>
        <dbReference type="EMBL" id="PZF98620.1"/>
    </source>
</evidence>
<name>A0A2W2CL02_9ACTN</name>
<accession>A0A2W2CL02</accession>
<dbReference type="OrthoDB" id="3380106at2"/>
<gene>
    <name evidence="1" type="ORF">C1I93_08475</name>
</gene>
<protein>
    <submittedName>
        <fullName evidence="1">Uncharacterized protein</fullName>
    </submittedName>
</protein>
<comment type="caution">
    <text evidence="1">The sequence shown here is derived from an EMBL/GenBank/DDBJ whole genome shotgun (WGS) entry which is preliminary data.</text>
</comment>
<proteinExistence type="predicted"/>
<evidence type="ECO:0000313" key="2">
    <source>
        <dbReference type="Proteomes" id="UP000248627"/>
    </source>
</evidence>
<dbReference type="AlphaFoldDB" id="A0A2W2CL02"/>
<reference evidence="1 2" key="1">
    <citation type="submission" date="2018-01" db="EMBL/GenBank/DDBJ databases">
        <title>Draft genome sequence of Jishengella endophytica.</title>
        <authorList>
            <person name="Sahin N."/>
            <person name="Ay H."/>
            <person name="Saygin H."/>
        </authorList>
    </citation>
    <scope>NUCLEOTIDE SEQUENCE [LARGE SCALE GENOMIC DNA]</scope>
    <source>
        <strain evidence="1 2">DSM 45430</strain>
    </source>
</reference>
<keyword evidence="2" id="KW-1185">Reference proteome</keyword>
<dbReference type="Proteomes" id="UP000248627">
    <property type="component" value="Unassembled WGS sequence"/>
</dbReference>